<feature type="region of interest" description="Disordered" evidence="8">
    <location>
        <begin position="54"/>
        <end position="74"/>
    </location>
</feature>
<feature type="compositionally biased region" description="Polar residues" evidence="8">
    <location>
        <begin position="121"/>
        <end position="140"/>
    </location>
</feature>
<keyword evidence="6" id="KW-0539">Nucleus</keyword>
<dbReference type="InterPro" id="IPR013087">
    <property type="entry name" value="Znf_C2H2_type"/>
</dbReference>
<dbReference type="PROSITE" id="PS00028">
    <property type="entry name" value="ZINC_FINGER_C2H2_1"/>
    <property type="match status" value="2"/>
</dbReference>
<dbReference type="SUPFAM" id="SSF57667">
    <property type="entry name" value="beta-beta-alpha zinc fingers"/>
    <property type="match status" value="1"/>
</dbReference>
<feature type="region of interest" description="Disordered" evidence="8">
    <location>
        <begin position="90"/>
        <end position="140"/>
    </location>
</feature>
<dbReference type="GO" id="GO:0005634">
    <property type="term" value="C:nucleus"/>
    <property type="evidence" value="ECO:0007669"/>
    <property type="project" value="UniProtKB-SubCell"/>
</dbReference>
<evidence type="ECO:0000313" key="11">
    <source>
        <dbReference type="Proteomes" id="UP000192578"/>
    </source>
</evidence>
<feature type="domain" description="C2H2-type" evidence="9">
    <location>
        <begin position="210"/>
        <end position="240"/>
    </location>
</feature>
<evidence type="ECO:0000256" key="5">
    <source>
        <dbReference type="ARBA" id="ARBA00022833"/>
    </source>
</evidence>
<evidence type="ECO:0000313" key="10">
    <source>
        <dbReference type="EMBL" id="OWA52365.1"/>
    </source>
</evidence>
<dbReference type="Proteomes" id="UP000192578">
    <property type="component" value="Unassembled WGS sequence"/>
</dbReference>
<accession>A0A9X6NDX3</accession>
<dbReference type="InterPro" id="IPR036236">
    <property type="entry name" value="Znf_C2H2_sf"/>
</dbReference>
<protein>
    <recommendedName>
        <fullName evidence="9">C2H2-type domain-containing protein</fullName>
    </recommendedName>
</protein>
<dbReference type="SMART" id="SM00355">
    <property type="entry name" value="ZnF_C2H2"/>
    <property type="match status" value="4"/>
</dbReference>
<dbReference type="PANTHER" id="PTHR24388">
    <property type="entry name" value="ZINC FINGER PROTEIN"/>
    <property type="match status" value="1"/>
</dbReference>
<name>A0A9X6NDX3_HYPEX</name>
<keyword evidence="5" id="KW-0862">Zinc</keyword>
<evidence type="ECO:0000259" key="9">
    <source>
        <dbReference type="PROSITE" id="PS50157"/>
    </source>
</evidence>
<dbReference type="GO" id="GO:0000981">
    <property type="term" value="F:DNA-binding transcription factor activity, RNA polymerase II-specific"/>
    <property type="evidence" value="ECO:0007669"/>
    <property type="project" value="TreeGrafter"/>
</dbReference>
<dbReference type="InterPro" id="IPR050527">
    <property type="entry name" value="Snail/Krueppel_Znf"/>
</dbReference>
<dbReference type="OrthoDB" id="6077919at2759"/>
<dbReference type="Gene3D" id="3.30.160.60">
    <property type="entry name" value="Classic Zinc Finger"/>
    <property type="match status" value="1"/>
</dbReference>
<dbReference type="PROSITE" id="PS50157">
    <property type="entry name" value="ZINC_FINGER_C2H2_2"/>
    <property type="match status" value="2"/>
</dbReference>
<comment type="caution">
    <text evidence="10">The sequence shown here is derived from an EMBL/GenBank/DDBJ whole genome shotgun (WGS) entry which is preliminary data.</text>
</comment>
<dbReference type="PANTHER" id="PTHR24388:SF54">
    <property type="entry name" value="PROTEIN ESCARGOT"/>
    <property type="match status" value="1"/>
</dbReference>
<evidence type="ECO:0000256" key="3">
    <source>
        <dbReference type="ARBA" id="ARBA00022737"/>
    </source>
</evidence>
<dbReference type="GO" id="GO:0000978">
    <property type="term" value="F:RNA polymerase II cis-regulatory region sequence-specific DNA binding"/>
    <property type="evidence" value="ECO:0007669"/>
    <property type="project" value="TreeGrafter"/>
</dbReference>
<dbReference type="EMBL" id="MTYJ01000264">
    <property type="protein sequence ID" value="OWA52365.1"/>
    <property type="molecule type" value="Genomic_DNA"/>
</dbReference>
<keyword evidence="3" id="KW-0677">Repeat</keyword>
<organism evidence="10 11">
    <name type="scientific">Hypsibius exemplaris</name>
    <name type="common">Freshwater tardigrade</name>
    <dbReference type="NCBI Taxonomy" id="2072580"/>
    <lineage>
        <taxon>Eukaryota</taxon>
        <taxon>Metazoa</taxon>
        <taxon>Ecdysozoa</taxon>
        <taxon>Tardigrada</taxon>
        <taxon>Eutardigrada</taxon>
        <taxon>Parachela</taxon>
        <taxon>Hypsibioidea</taxon>
        <taxon>Hypsibiidae</taxon>
        <taxon>Hypsibius</taxon>
    </lineage>
</organism>
<evidence type="ECO:0000256" key="7">
    <source>
        <dbReference type="PROSITE-ProRule" id="PRU00042"/>
    </source>
</evidence>
<evidence type="ECO:0000256" key="8">
    <source>
        <dbReference type="SAM" id="MobiDB-lite"/>
    </source>
</evidence>
<proteinExistence type="predicted"/>
<evidence type="ECO:0000256" key="6">
    <source>
        <dbReference type="ARBA" id="ARBA00023242"/>
    </source>
</evidence>
<keyword evidence="4 7" id="KW-0863">Zinc-finger</keyword>
<evidence type="ECO:0000256" key="4">
    <source>
        <dbReference type="ARBA" id="ARBA00022771"/>
    </source>
</evidence>
<feature type="compositionally biased region" description="Basic and acidic residues" evidence="8">
    <location>
        <begin position="54"/>
        <end position="65"/>
    </location>
</feature>
<keyword evidence="11" id="KW-1185">Reference proteome</keyword>
<evidence type="ECO:0000256" key="1">
    <source>
        <dbReference type="ARBA" id="ARBA00004123"/>
    </source>
</evidence>
<comment type="subcellular location">
    <subcellularLocation>
        <location evidence="1">Nucleus</location>
    </subcellularLocation>
</comment>
<reference evidence="11" key="1">
    <citation type="submission" date="2017-01" db="EMBL/GenBank/DDBJ databases">
        <title>Comparative genomics of anhydrobiosis in the tardigrade Hypsibius dujardini.</title>
        <authorList>
            <person name="Yoshida Y."/>
            <person name="Koutsovoulos G."/>
            <person name="Laetsch D."/>
            <person name="Stevens L."/>
            <person name="Kumar S."/>
            <person name="Horikawa D."/>
            <person name="Ishino K."/>
            <person name="Komine S."/>
            <person name="Tomita M."/>
            <person name="Blaxter M."/>
            <person name="Arakawa K."/>
        </authorList>
    </citation>
    <scope>NUCLEOTIDE SEQUENCE [LARGE SCALE GENOMIC DNA]</scope>
    <source>
        <strain evidence="11">Z151</strain>
    </source>
</reference>
<evidence type="ECO:0000256" key="2">
    <source>
        <dbReference type="ARBA" id="ARBA00022723"/>
    </source>
</evidence>
<sequence>MSGADKEWTAAPIECVLAIRTVRQIMVKWKGSSDYVWVNTDDFSALFNGMLKRDPSSGPTTEHENSGSIAATSGERHIELSDTVNQGDFQDLENESGVEGSSDSPAGRSGPHQHASRPRKSVTSSRISRTHSGQDKGTSSWAATCPDCDHVFTHKSNFERDLQSHMTKYCPANGSRSSDYRPCPFCGLTDLSHIALHRHLLEEHMVNGCLPCPHTDCDKTFLSTAAFGQHCRRVHGTARFPCPACGKEFKGPESRKRHLKKAHKNESLDA</sequence>
<feature type="region of interest" description="Disordered" evidence="8">
    <location>
        <begin position="250"/>
        <end position="270"/>
    </location>
</feature>
<dbReference type="GO" id="GO:0008270">
    <property type="term" value="F:zinc ion binding"/>
    <property type="evidence" value="ECO:0007669"/>
    <property type="project" value="UniProtKB-KW"/>
</dbReference>
<feature type="domain" description="C2H2-type" evidence="9">
    <location>
        <begin position="240"/>
        <end position="268"/>
    </location>
</feature>
<gene>
    <name evidence="10" type="ORF">BV898_16820</name>
</gene>
<keyword evidence="2" id="KW-0479">Metal-binding</keyword>
<dbReference type="AlphaFoldDB" id="A0A9X6NDX3"/>